<reference evidence="2 3" key="1">
    <citation type="submission" date="2021-04" db="EMBL/GenBank/DDBJ databases">
        <authorList>
            <person name="Bliznina A."/>
        </authorList>
    </citation>
    <scope>NUCLEOTIDE SEQUENCE [LARGE SCALE GENOMIC DNA]</scope>
</reference>
<name>A0ABN7SWR9_OIKDI</name>
<evidence type="ECO:0000256" key="1">
    <source>
        <dbReference type="SAM" id="Phobius"/>
    </source>
</evidence>
<feature type="transmembrane region" description="Helical" evidence="1">
    <location>
        <begin position="344"/>
        <end position="361"/>
    </location>
</feature>
<feature type="transmembrane region" description="Helical" evidence="1">
    <location>
        <begin position="316"/>
        <end position="337"/>
    </location>
</feature>
<feature type="transmembrane region" description="Helical" evidence="1">
    <location>
        <begin position="21"/>
        <end position="39"/>
    </location>
</feature>
<organism evidence="2 3">
    <name type="scientific">Oikopleura dioica</name>
    <name type="common">Tunicate</name>
    <dbReference type="NCBI Taxonomy" id="34765"/>
    <lineage>
        <taxon>Eukaryota</taxon>
        <taxon>Metazoa</taxon>
        <taxon>Chordata</taxon>
        <taxon>Tunicata</taxon>
        <taxon>Appendicularia</taxon>
        <taxon>Copelata</taxon>
        <taxon>Oikopleuridae</taxon>
        <taxon>Oikopleura</taxon>
    </lineage>
</organism>
<feature type="transmembrane region" description="Helical" evidence="1">
    <location>
        <begin position="152"/>
        <end position="172"/>
    </location>
</feature>
<protein>
    <submittedName>
        <fullName evidence="2">Oidioi.mRNA.OKI2018_I69.chr1.g2230.t1.cds</fullName>
    </submittedName>
</protein>
<feature type="transmembrane region" description="Helical" evidence="1">
    <location>
        <begin position="184"/>
        <end position="204"/>
    </location>
</feature>
<dbReference type="Proteomes" id="UP001158576">
    <property type="component" value="Chromosome 1"/>
</dbReference>
<gene>
    <name evidence="2" type="ORF">OKIOD_LOCUS10995</name>
</gene>
<accession>A0ABN7SWR9</accession>
<feature type="transmembrane region" description="Helical" evidence="1">
    <location>
        <begin position="216"/>
        <end position="237"/>
    </location>
</feature>
<keyword evidence="3" id="KW-1185">Reference proteome</keyword>
<dbReference type="EMBL" id="OU015566">
    <property type="protein sequence ID" value="CAG5105553.1"/>
    <property type="molecule type" value="Genomic_DNA"/>
</dbReference>
<keyword evidence="1" id="KW-0472">Membrane</keyword>
<feature type="transmembrane region" description="Helical" evidence="1">
    <location>
        <begin position="83"/>
        <end position="102"/>
    </location>
</feature>
<evidence type="ECO:0000313" key="3">
    <source>
        <dbReference type="Proteomes" id="UP001158576"/>
    </source>
</evidence>
<keyword evidence="1" id="KW-1133">Transmembrane helix</keyword>
<proteinExistence type="predicted"/>
<feature type="transmembrane region" description="Helical" evidence="1">
    <location>
        <begin position="385"/>
        <end position="408"/>
    </location>
</feature>
<feature type="transmembrane region" description="Helical" evidence="1">
    <location>
        <begin position="279"/>
        <end position="296"/>
    </location>
</feature>
<sequence length="453" mass="49525">MGRKAQPGSMTGWGSWGDVSHPGVSMVLATALAIVYFILEIYHVKGVQNSTANPNDLLASAAFTLTAWTFILMFFGNDWRFTFKLHALLAFAVTLSFAILSAQENAEAATVQALSVAACVLAWCAVVCLTHVLYVCFWNMFEKRWEKKDRSWFATVVCFFLTVLAFILWLNSGTVSMTPLMSNWVHGLFVAGTCFALVACLSYIFGLIKDGDLLDLYCGIACLALTIFWIAAVAITPDNMENTVFLTAIILTAFNTVILAYLSFSVVKRFWDQSWSGRILVITVVLVVIQYTLAMTADQPNSGANQVTPVVTVANWWLGILSAGFACAIAACFFSVIKIHLPTSLNFNAAALGLYVAYFVTECYNRSKNNAVSTNLYDFSHRKGIASLALCAGIIALLLVSLIIKALVYKGKNAGDTSEPKQKLKIICRSCCYTKVVNVDDVDETGIPGPARH</sequence>
<feature type="transmembrane region" description="Helical" evidence="1">
    <location>
        <begin position="243"/>
        <end position="267"/>
    </location>
</feature>
<evidence type="ECO:0000313" key="2">
    <source>
        <dbReference type="EMBL" id="CAG5105553.1"/>
    </source>
</evidence>
<feature type="transmembrane region" description="Helical" evidence="1">
    <location>
        <begin position="114"/>
        <end position="140"/>
    </location>
</feature>
<keyword evidence="1" id="KW-0812">Transmembrane</keyword>
<feature type="transmembrane region" description="Helical" evidence="1">
    <location>
        <begin position="59"/>
        <end position="76"/>
    </location>
</feature>